<keyword evidence="1" id="KW-1133">Transmembrane helix</keyword>
<evidence type="ECO:0000313" key="3">
    <source>
        <dbReference type="EMBL" id="BCA52348.1"/>
    </source>
</evidence>
<dbReference type="Proteomes" id="UP000500882">
    <property type="component" value="Chromosome"/>
</dbReference>
<evidence type="ECO:0000313" key="4">
    <source>
        <dbReference type="Proteomes" id="UP000500882"/>
    </source>
</evidence>
<dbReference type="SMART" id="SM00635">
    <property type="entry name" value="BID_2"/>
    <property type="match status" value="2"/>
</dbReference>
<evidence type="ECO:0000256" key="1">
    <source>
        <dbReference type="SAM" id="Phobius"/>
    </source>
</evidence>
<evidence type="ECO:0000259" key="2">
    <source>
        <dbReference type="SMART" id="SM00635"/>
    </source>
</evidence>
<feature type="domain" description="BIG2" evidence="2">
    <location>
        <begin position="36"/>
        <end position="113"/>
    </location>
</feature>
<name>A0A679HUR7_BACT4</name>
<protein>
    <recommendedName>
        <fullName evidence="2">BIG2 domain-containing protein</fullName>
    </recommendedName>
</protein>
<accession>A0A679HUR7</accession>
<dbReference type="Gene3D" id="2.60.40.1080">
    <property type="match status" value="1"/>
</dbReference>
<reference evidence="3 4" key="1">
    <citation type="submission" date="2020-02" db="EMBL/GenBank/DDBJ databases">
        <title>Whole-genome sequencing and comparative analysis of the genomes of Bacteroides thetaiotaomicron and Escherichia coli isolated from a healthy resident in Vietnam.</title>
        <authorList>
            <person name="Mohsin M."/>
            <person name="Tanaka K."/>
            <person name="Kawahara R."/>
            <person name="Kondo S."/>
            <person name="Noguchi H."/>
            <person name="Motooka D."/>
            <person name="Nakamura S."/>
            <person name="Khong D.T."/>
            <person name="Nguyen T.N."/>
            <person name="Tran H.T."/>
            <person name="Yamamoto Y."/>
        </authorList>
    </citation>
    <scope>NUCLEOTIDE SEQUENCE [LARGE SCALE GENOMIC DNA]</scope>
    <source>
        <strain evidence="3 4">F9-2</strain>
    </source>
</reference>
<dbReference type="PROSITE" id="PS51257">
    <property type="entry name" value="PROKAR_LIPOPROTEIN"/>
    <property type="match status" value="1"/>
</dbReference>
<proteinExistence type="predicted"/>
<keyword evidence="1" id="KW-0812">Transmembrane</keyword>
<feature type="transmembrane region" description="Helical" evidence="1">
    <location>
        <begin position="12"/>
        <end position="29"/>
    </location>
</feature>
<organism evidence="3 4">
    <name type="scientific">Bacteroides thetaiotaomicron</name>
    <dbReference type="NCBI Taxonomy" id="818"/>
    <lineage>
        <taxon>Bacteria</taxon>
        <taxon>Pseudomonadati</taxon>
        <taxon>Bacteroidota</taxon>
        <taxon>Bacteroidia</taxon>
        <taxon>Bacteroidales</taxon>
        <taxon>Bacteroidaceae</taxon>
        <taxon>Bacteroides</taxon>
    </lineage>
</organism>
<feature type="domain" description="BIG2" evidence="2">
    <location>
        <begin position="117"/>
        <end position="193"/>
    </location>
</feature>
<dbReference type="EMBL" id="AP022660">
    <property type="protein sequence ID" value="BCA52348.1"/>
    <property type="molecule type" value="Genomic_DNA"/>
</dbReference>
<gene>
    <name evidence="3" type="ORF">BatF92_42900</name>
</gene>
<keyword evidence="1" id="KW-0472">Membrane</keyword>
<dbReference type="AlphaFoldDB" id="A0A679HUR7"/>
<sequence>MNYKLENTMKRNIIYLAGIALCAIGLFSGCDEDLPSYANLTVNAETLTINLDETTEGSFSIVEGNGGYKVNSSDATVATAVISGNEVIVTGLEYGTATLTVTDWTKKSANVKIIVDQEQELVIKTSSTTMFFGESKTLEVYTGNGGYSITSSDESVATAKISEDGKIDITSITPGTTTLSVKDKHNKTADISVKVIRKLVVDNSADITYLVIDEPVTIKILDGNGEYTCKGNGSATYLKCSMAENGTEVIVEGLKRYRYNKTITISDKEGQSIDIYVNTIDDPYLVNPSYRYLIAGSYAYLYPSTSKAGEAIYSSELNISQLIIKSATTTSATGFAVEFTGDLSVGTKTKPMLYKVAKGKVDKSTEYPIEDCRIDKIEDGWYWVSFIEPGYTVRSYFITKQ</sequence>
<dbReference type="InterPro" id="IPR003343">
    <property type="entry name" value="Big_2"/>
</dbReference>